<dbReference type="InterPro" id="IPR045357">
    <property type="entry name" value="Aminopeptidase_N-like_N"/>
</dbReference>
<dbReference type="Pfam" id="PF17900">
    <property type="entry name" value="Peptidase_M1_N"/>
    <property type="match status" value="1"/>
</dbReference>
<feature type="binding site" evidence="16">
    <location>
        <position position="349"/>
    </location>
    <ligand>
        <name>Zn(2+)</name>
        <dbReference type="ChEBI" id="CHEBI:29105"/>
        <note>catalytic</note>
    </ligand>
</feature>
<keyword evidence="8 19" id="KW-0732">Signal</keyword>
<dbReference type="PANTHER" id="PTHR11533">
    <property type="entry name" value="PROTEASE M1 ZINC METALLOPROTEASE"/>
    <property type="match status" value="1"/>
</dbReference>
<feature type="signal peptide" evidence="19">
    <location>
        <begin position="1"/>
        <end position="19"/>
    </location>
</feature>
<dbReference type="GO" id="GO:0008270">
    <property type="term" value="F:zinc ion binding"/>
    <property type="evidence" value="ECO:0007669"/>
    <property type="project" value="UniProtKB-UniRule"/>
</dbReference>
<comment type="similarity">
    <text evidence="2 18">Belongs to the peptidase M1 family.</text>
</comment>
<feature type="domain" description="Aminopeptidase N-like N-terminal" evidence="22">
    <location>
        <begin position="51"/>
        <end position="238"/>
    </location>
</feature>
<dbReference type="FunFam" id="2.60.40.1730:FF:000013">
    <property type="entry name" value="Aminopeptidase"/>
    <property type="match status" value="1"/>
</dbReference>
<reference evidence="23" key="1">
    <citation type="journal article" date="2023" name="bioRxiv">
        <title>Scaffold-level genome assemblies of two parasitoid biocontrol wasps reveal the parthenogenesis mechanism and an associated novel virus.</title>
        <authorList>
            <person name="Inwood S."/>
            <person name="Skelly J."/>
            <person name="Guhlin J."/>
            <person name="Harrop T."/>
            <person name="Goldson S."/>
            <person name="Dearden P."/>
        </authorList>
    </citation>
    <scope>NUCLEOTIDE SEQUENCE</scope>
    <source>
        <strain evidence="23">Lincoln</strain>
        <tissue evidence="23">Whole body</tissue>
    </source>
</reference>
<keyword evidence="7 16" id="KW-0479">Metal-binding</keyword>
<evidence type="ECO:0000256" key="15">
    <source>
        <dbReference type="PIRSR" id="PIRSR634016-1"/>
    </source>
</evidence>
<dbReference type="Gene3D" id="1.25.50.20">
    <property type="match status" value="1"/>
</dbReference>
<evidence type="ECO:0000256" key="16">
    <source>
        <dbReference type="PIRSR" id="PIRSR634016-3"/>
    </source>
</evidence>
<dbReference type="GO" id="GO:0005737">
    <property type="term" value="C:cytoplasm"/>
    <property type="evidence" value="ECO:0007669"/>
    <property type="project" value="TreeGrafter"/>
</dbReference>
<accession>A0AA39KNE1</accession>
<evidence type="ECO:0000256" key="5">
    <source>
        <dbReference type="ARBA" id="ARBA00022622"/>
    </source>
</evidence>
<keyword evidence="24" id="KW-1185">Reference proteome</keyword>
<feature type="domain" description="ERAP1-like C-terminal" evidence="21">
    <location>
        <begin position="569"/>
        <end position="875"/>
    </location>
</feature>
<evidence type="ECO:0000256" key="10">
    <source>
        <dbReference type="ARBA" id="ARBA00022833"/>
    </source>
</evidence>
<dbReference type="InterPro" id="IPR027268">
    <property type="entry name" value="Peptidase_M4/M1_CTD_sf"/>
</dbReference>
<evidence type="ECO:0000256" key="6">
    <source>
        <dbReference type="ARBA" id="ARBA00022670"/>
    </source>
</evidence>
<dbReference type="InterPro" id="IPR042097">
    <property type="entry name" value="Aminopeptidase_N-like_N_sf"/>
</dbReference>
<keyword evidence="13" id="KW-0325">Glycoprotein</keyword>
<dbReference type="FunFam" id="2.60.40.1910:FF:000008">
    <property type="entry name" value="Aminopeptidase"/>
    <property type="match status" value="1"/>
</dbReference>
<evidence type="ECO:0000256" key="7">
    <source>
        <dbReference type="ARBA" id="ARBA00022723"/>
    </source>
</evidence>
<evidence type="ECO:0000256" key="11">
    <source>
        <dbReference type="ARBA" id="ARBA00023049"/>
    </source>
</evidence>
<feature type="domain" description="Peptidase M1 membrane alanine aminopeptidase" evidence="20">
    <location>
        <begin position="270"/>
        <end position="493"/>
    </location>
</feature>
<keyword evidence="14" id="KW-0449">Lipoprotein</keyword>
<evidence type="ECO:0000313" key="23">
    <source>
        <dbReference type="EMBL" id="KAK0167905.1"/>
    </source>
</evidence>
<dbReference type="InterPro" id="IPR001930">
    <property type="entry name" value="Peptidase_M1"/>
</dbReference>
<dbReference type="FunFam" id="1.10.390.10:FF:000013">
    <property type="entry name" value="Aminopeptidase N"/>
    <property type="match status" value="1"/>
</dbReference>
<evidence type="ECO:0000313" key="24">
    <source>
        <dbReference type="Proteomes" id="UP001168972"/>
    </source>
</evidence>
<dbReference type="Pfam" id="PF01433">
    <property type="entry name" value="Peptidase_M1"/>
    <property type="match status" value="1"/>
</dbReference>
<proteinExistence type="inferred from homology"/>
<dbReference type="GO" id="GO:0043171">
    <property type="term" value="P:peptide catabolic process"/>
    <property type="evidence" value="ECO:0007669"/>
    <property type="project" value="TreeGrafter"/>
</dbReference>
<evidence type="ECO:0000256" key="9">
    <source>
        <dbReference type="ARBA" id="ARBA00022801"/>
    </source>
</evidence>
<keyword evidence="9 18" id="KW-0378">Hydrolase</keyword>
<evidence type="ECO:0000256" key="12">
    <source>
        <dbReference type="ARBA" id="ARBA00023136"/>
    </source>
</evidence>
<dbReference type="GO" id="GO:0005615">
    <property type="term" value="C:extracellular space"/>
    <property type="evidence" value="ECO:0007669"/>
    <property type="project" value="TreeGrafter"/>
</dbReference>
<comment type="caution">
    <text evidence="23">The sequence shown here is derived from an EMBL/GenBank/DDBJ whole genome shotgun (WGS) entry which is preliminary data.</text>
</comment>
<evidence type="ECO:0000259" key="22">
    <source>
        <dbReference type="Pfam" id="PF17900"/>
    </source>
</evidence>
<sequence>MSSVHILLSTILLVSLTQGVPFSSLVKSSAPSPELKDNSSNIYYLPDNIEPISYHINITVDDLGAEKFAFKGRSVITFKPKENIHEIFLHRKNLTIKPGVNLTCGNVTQSLGPTFRQDDMVIFSFSKPMGSNVTCNFAIAYEGQDNGENRGFYRTSYKNKNGKQKWMASTQLEPIAARQIFPCWDEPAFKATFKISIKHNKKYTALSNMPAVASVIDETNSTMMTTYFAESPKMSTYLVAFAIGEFVSVDQDDQNFQVFTRKDVFNEGEYALNIGPGILKALENYTQYSYEKHNLTKMASLAVPKLSAGAMENWGLVIYTEKEFLYTENVSSTLQKENVVGIIAHELAHQWFGNLVTAKWWNDIWLNEGFANYFQYFITNQIKPEWRMMDRFVTNNLQRVAFVADGKNNSHAMSQNRTTSEEIINAFDNITYSKSGSVLRMISHVVGEKKFQTALQDYIKNNAFNSVNNTNLFNELVKVDKGNKHLMKALENWVTVPGYPVITVKINGTEATITQSRFVDRNETVPDDKYWIPLNYYTENSLNSTDTNVSHWFDPTTNITKITLPESKFVIFNKQQFGYYRVNYDEKNWDEIIKYLRYKNYSNIHVLNRAQLIDDSMNLARVGNLSYNIALYLIGYLEKDTDYIPWSAAWRGIEYIHKFVANTEFASTFQNYVLEISKRLVKEALAVKSNETDHIRNLNRMSALSWACKMGSSSCRSEATEKLVKWLDNPEENPFSPDDAEWIICAGVRNANLTTWNKLREKYNLENDTNVFTSLGCTSDTKILNGYLNEILKQNKTKILPSLFKAISDGSDEGINVVFDFMIQEYEKLNKSGDYGLNQWKSDITSLARRLTNEAQHNKLKEFIEKRKEELKGAADEALGIVKANLEINKKRLEQFKVYFTKDTSPPDNSANGFTLTTICHLVVAIGAAITEETYPKRDLDPEILGQDGYYR</sequence>
<dbReference type="GO" id="GO:0070006">
    <property type="term" value="F:metalloaminopeptidase activity"/>
    <property type="evidence" value="ECO:0007669"/>
    <property type="project" value="TreeGrafter"/>
</dbReference>
<feature type="binding site" evidence="16">
    <location>
        <position position="368"/>
    </location>
    <ligand>
        <name>Zn(2+)</name>
        <dbReference type="ChEBI" id="CHEBI:29105"/>
        <note>catalytic</note>
    </ligand>
</feature>
<dbReference type="PRINTS" id="PR00756">
    <property type="entry name" value="ALADIPTASE"/>
</dbReference>
<dbReference type="SUPFAM" id="SSF63737">
    <property type="entry name" value="Leukotriene A4 hydrolase N-terminal domain"/>
    <property type="match status" value="1"/>
</dbReference>
<feature type="active site" description="Proton acceptor" evidence="15">
    <location>
        <position position="346"/>
    </location>
</feature>
<dbReference type="InterPro" id="IPR050344">
    <property type="entry name" value="Peptidase_M1_aminopeptidases"/>
</dbReference>
<dbReference type="InterPro" id="IPR014782">
    <property type="entry name" value="Peptidase_M1_dom"/>
</dbReference>
<evidence type="ECO:0000256" key="14">
    <source>
        <dbReference type="ARBA" id="ARBA00023288"/>
    </source>
</evidence>
<evidence type="ECO:0000256" key="4">
    <source>
        <dbReference type="ARBA" id="ARBA00022475"/>
    </source>
</evidence>
<name>A0AA39KNE1_MICHY</name>
<dbReference type="InterPro" id="IPR034016">
    <property type="entry name" value="M1_APN-typ"/>
</dbReference>
<dbReference type="Pfam" id="PF11838">
    <property type="entry name" value="ERAP1_C"/>
    <property type="match status" value="1"/>
</dbReference>
<evidence type="ECO:0000256" key="17">
    <source>
        <dbReference type="PIRSR" id="PIRSR634016-4"/>
    </source>
</evidence>
<dbReference type="Gene3D" id="2.60.40.1910">
    <property type="match status" value="1"/>
</dbReference>
<evidence type="ECO:0000256" key="3">
    <source>
        <dbReference type="ARBA" id="ARBA00022438"/>
    </source>
</evidence>
<dbReference type="AlphaFoldDB" id="A0AA39KNE1"/>
<comment type="cofactor">
    <cofactor evidence="16 18">
        <name>Zn(2+)</name>
        <dbReference type="ChEBI" id="CHEBI:29105"/>
    </cofactor>
    <text evidence="16 18">Binds 1 zinc ion per subunit.</text>
</comment>
<keyword evidence="10 16" id="KW-0862">Zinc</keyword>
<keyword evidence="4" id="KW-1003">Cell membrane</keyword>
<feature type="chain" id="PRO_5041263044" description="Aminopeptidase" evidence="19">
    <location>
        <begin position="20"/>
        <end position="952"/>
    </location>
</feature>
<comment type="subcellular location">
    <subcellularLocation>
        <location evidence="1">Cell membrane</location>
        <topology evidence="1">Lipid-anchor</topology>
        <topology evidence="1">GPI-anchor</topology>
    </subcellularLocation>
</comment>
<dbReference type="GO" id="GO:0042277">
    <property type="term" value="F:peptide binding"/>
    <property type="evidence" value="ECO:0007669"/>
    <property type="project" value="TreeGrafter"/>
</dbReference>
<feature type="site" description="Transition state stabilizer" evidence="17">
    <location>
        <position position="432"/>
    </location>
</feature>
<dbReference type="EC" id="3.4.11.-" evidence="18"/>
<evidence type="ECO:0000259" key="20">
    <source>
        <dbReference type="Pfam" id="PF01433"/>
    </source>
</evidence>
<dbReference type="GO" id="GO:0006508">
    <property type="term" value="P:proteolysis"/>
    <property type="evidence" value="ECO:0007669"/>
    <property type="project" value="UniProtKB-KW"/>
</dbReference>
<evidence type="ECO:0000256" key="18">
    <source>
        <dbReference type="RuleBase" id="RU364040"/>
    </source>
</evidence>
<keyword evidence="11 18" id="KW-0482">Metalloprotease</keyword>
<keyword evidence="5" id="KW-0336">GPI-anchor</keyword>
<evidence type="ECO:0000256" key="19">
    <source>
        <dbReference type="SAM" id="SignalP"/>
    </source>
</evidence>
<feature type="binding site" evidence="16">
    <location>
        <position position="345"/>
    </location>
    <ligand>
        <name>Zn(2+)</name>
        <dbReference type="ChEBI" id="CHEBI:29105"/>
        <note>catalytic</note>
    </ligand>
</feature>
<keyword evidence="3 18" id="KW-0031">Aminopeptidase</keyword>
<keyword evidence="6 18" id="KW-0645">Protease</keyword>
<dbReference type="EMBL" id="JAQQBR010001831">
    <property type="protein sequence ID" value="KAK0167905.1"/>
    <property type="molecule type" value="Genomic_DNA"/>
</dbReference>
<dbReference type="Proteomes" id="UP001168972">
    <property type="component" value="Unassembled WGS sequence"/>
</dbReference>
<evidence type="ECO:0000256" key="1">
    <source>
        <dbReference type="ARBA" id="ARBA00004609"/>
    </source>
</evidence>
<organism evidence="23 24">
    <name type="scientific">Microctonus hyperodae</name>
    <name type="common">Parasitoid wasp</name>
    <dbReference type="NCBI Taxonomy" id="165561"/>
    <lineage>
        <taxon>Eukaryota</taxon>
        <taxon>Metazoa</taxon>
        <taxon>Ecdysozoa</taxon>
        <taxon>Arthropoda</taxon>
        <taxon>Hexapoda</taxon>
        <taxon>Insecta</taxon>
        <taxon>Pterygota</taxon>
        <taxon>Neoptera</taxon>
        <taxon>Endopterygota</taxon>
        <taxon>Hymenoptera</taxon>
        <taxon>Apocrita</taxon>
        <taxon>Ichneumonoidea</taxon>
        <taxon>Braconidae</taxon>
        <taxon>Euphorinae</taxon>
        <taxon>Microctonus</taxon>
    </lineage>
</organism>
<evidence type="ECO:0000256" key="13">
    <source>
        <dbReference type="ARBA" id="ARBA00023180"/>
    </source>
</evidence>
<keyword evidence="12" id="KW-0472">Membrane</keyword>
<dbReference type="GO" id="GO:0098552">
    <property type="term" value="C:side of membrane"/>
    <property type="evidence" value="ECO:0007669"/>
    <property type="project" value="UniProtKB-KW"/>
</dbReference>
<evidence type="ECO:0000256" key="2">
    <source>
        <dbReference type="ARBA" id="ARBA00010136"/>
    </source>
</evidence>
<reference evidence="23" key="2">
    <citation type="submission" date="2023-03" db="EMBL/GenBank/DDBJ databases">
        <authorList>
            <person name="Inwood S.N."/>
            <person name="Skelly J.G."/>
            <person name="Guhlin J."/>
            <person name="Harrop T.W.R."/>
            <person name="Goldson S.G."/>
            <person name="Dearden P.K."/>
        </authorList>
    </citation>
    <scope>NUCLEOTIDE SEQUENCE</scope>
    <source>
        <strain evidence="23">Lincoln</strain>
        <tissue evidence="23">Whole body</tissue>
    </source>
</reference>
<dbReference type="CDD" id="cd09601">
    <property type="entry name" value="M1_APN-Q_like"/>
    <property type="match status" value="1"/>
</dbReference>
<dbReference type="Gene3D" id="2.60.40.1730">
    <property type="entry name" value="tricorn interacting facor f3 domain"/>
    <property type="match status" value="1"/>
</dbReference>
<gene>
    <name evidence="23" type="ORF">PV327_001760</name>
</gene>
<dbReference type="PANTHER" id="PTHR11533:SF301">
    <property type="entry name" value="AMINOPEPTIDASE"/>
    <property type="match status" value="1"/>
</dbReference>
<evidence type="ECO:0000259" key="21">
    <source>
        <dbReference type="Pfam" id="PF11838"/>
    </source>
</evidence>
<protein>
    <recommendedName>
        <fullName evidence="18">Aminopeptidase</fullName>
        <ecNumber evidence="18">3.4.11.-</ecNumber>
    </recommendedName>
</protein>
<evidence type="ECO:0000256" key="8">
    <source>
        <dbReference type="ARBA" id="ARBA00022729"/>
    </source>
</evidence>
<dbReference type="Gene3D" id="1.10.390.10">
    <property type="entry name" value="Neutral Protease Domain 2"/>
    <property type="match status" value="1"/>
</dbReference>
<dbReference type="SUPFAM" id="SSF55486">
    <property type="entry name" value="Metalloproteases ('zincins'), catalytic domain"/>
    <property type="match status" value="1"/>
</dbReference>
<dbReference type="GO" id="GO:0005886">
    <property type="term" value="C:plasma membrane"/>
    <property type="evidence" value="ECO:0007669"/>
    <property type="project" value="UniProtKB-SubCell"/>
</dbReference>
<dbReference type="InterPro" id="IPR024571">
    <property type="entry name" value="ERAP1-like_C_dom"/>
</dbReference>